<reference evidence="2 3" key="1">
    <citation type="submission" date="2015-01" db="EMBL/GenBank/DDBJ databases">
        <title>The Genome Sequence of Exophiala spinifera CBS89968.</title>
        <authorList>
            <consortium name="The Broad Institute Genomics Platform"/>
            <person name="Cuomo C."/>
            <person name="de Hoog S."/>
            <person name="Gorbushina A."/>
            <person name="Stielow B."/>
            <person name="Teixiera M."/>
            <person name="Abouelleil A."/>
            <person name="Chapman S.B."/>
            <person name="Priest M."/>
            <person name="Young S.K."/>
            <person name="Wortman J."/>
            <person name="Nusbaum C."/>
            <person name="Birren B."/>
        </authorList>
    </citation>
    <scope>NUCLEOTIDE SEQUENCE [LARGE SCALE GENOMIC DNA]</scope>
    <source>
        <strain evidence="2 3">CBS 89968</strain>
    </source>
</reference>
<dbReference type="VEuPathDB" id="FungiDB:PV08_02139"/>
<protein>
    <submittedName>
        <fullName evidence="2">Uncharacterized protein</fullName>
    </submittedName>
</protein>
<dbReference type="RefSeq" id="XP_016241775.1">
    <property type="nucleotide sequence ID" value="XM_016376499.1"/>
</dbReference>
<sequence>MKYENRHQRQLRKAFAEKVMIRHVYKHTFTDEAVHTCKEILSNPGIQADLVAEIKITLAENASEKHAGDKITWTREAREVLKELLKESHPRAVAGHGHTFLVQLSQRADALERALGLAPQEVSSSNVPAGLGVASSVVATAQSQEESTPVKPGGPPGLAMENALVEKGRPDERGRMARRLLELESECTRLRTDNHHLRLAQGLARHAQGQLVAEHQAEVQDLNALVEARDNEIRALNARLTDQAETIFRLVMAQYPEHERDALLARR</sequence>
<evidence type="ECO:0000313" key="3">
    <source>
        <dbReference type="Proteomes" id="UP000053328"/>
    </source>
</evidence>
<evidence type="ECO:0000313" key="2">
    <source>
        <dbReference type="EMBL" id="KIW21559.1"/>
    </source>
</evidence>
<accession>A0A0D2CDG2</accession>
<proteinExistence type="predicted"/>
<dbReference type="HOGENOM" id="CLU_1042189_0_0_1"/>
<feature type="coiled-coil region" evidence="1">
    <location>
        <begin position="212"/>
        <end position="239"/>
    </location>
</feature>
<evidence type="ECO:0000256" key="1">
    <source>
        <dbReference type="SAM" id="Coils"/>
    </source>
</evidence>
<name>A0A0D2CDG2_9EURO</name>
<dbReference type="Proteomes" id="UP000053328">
    <property type="component" value="Unassembled WGS sequence"/>
</dbReference>
<organism evidence="2 3">
    <name type="scientific">Exophiala spinifera</name>
    <dbReference type="NCBI Taxonomy" id="91928"/>
    <lineage>
        <taxon>Eukaryota</taxon>
        <taxon>Fungi</taxon>
        <taxon>Dikarya</taxon>
        <taxon>Ascomycota</taxon>
        <taxon>Pezizomycotina</taxon>
        <taxon>Eurotiomycetes</taxon>
        <taxon>Chaetothyriomycetidae</taxon>
        <taxon>Chaetothyriales</taxon>
        <taxon>Herpotrichiellaceae</taxon>
        <taxon>Exophiala</taxon>
    </lineage>
</organism>
<keyword evidence="1" id="KW-0175">Coiled coil</keyword>
<dbReference type="EMBL" id="KN847492">
    <property type="protein sequence ID" value="KIW21559.1"/>
    <property type="molecule type" value="Genomic_DNA"/>
</dbReference>
<gene>
    <name evidence="2" type="ORF">PV08_02139</name>
</gene>
<dbReference type="GeneID" id="27329222"/>
<dbReference type="AlphaFoldDB" id="A0A0D2CDG2"/>
<keyword evidence="3" id="KW-1185">Reference proteome</keyword>